<accession>A0A4U6V260</accession>
<keyword evidence="4" id="KW-1185">Reference proteome</keyword>
<evidence type="ECO:0000313" key="4">
    <source>
        <dbReference type="Proteomes" id="UP000298652"/>
    </source>
</evidence>
<feature type="signal peptide" evidence="2">
    <location>
        <begin position="1"/>
        <end position="25"/>
    </location>
</feature>
<evidence type="ECO:0000256" key="2">
    <source>
        <dbReference type="SAM" id="SignalP"/>
    </source>
</evidence>
<reference evidence="3" key="1">
    <citation type="submission" date="2019-03" db="EMBL/GenBank/DDBJ databases">
        <title>WGS assembly of Setaria viridis.</title>
        <authorList>
            <person name="Huang P."/>
            <person name="Jenkins J."/>
            <person name="Grimwood J."/>
            <person name="Barry K."/>
            <person name="Healey A."/>
            <person name="Mamidi S."/>
            <person name="Sreedasyam A."/>
            <person name="Shu S."/>
            <person name="Feldman M."/>
            <person name="Wu J."/>
            <person name="Yu Y."/>
            <person name="Chen C."/>
            <person name="Johnson J."/>
            <person name="Rokhsar D."/>
            <person name="Baxter I."/>
            <person name="Schmutz J."/>
            <person name="Brutnell T."/>
            <person name="Kellogg E."/>
        </authorList>
    </citation>
    <scope>NUCLEOTIDE SEQUENCE [LARGE SCALE GENOMIC DNA]</scope>
</reference>
<keyword evidence="2" id="KW-0732">Signal</keyword>
<dbReference type="EMBL" id="CM016555">
    <property type="protein sequence ID" value="TKW22432.1"/>
    <property type="molecule type" value="Genomic_DNA"/>
</dbReference>
<sequence>MDGPPPMAAMGLGSVLLNWLHLLLGRPAQLLPRRLQDGPNSGAKTMLLETHSLVPDLAWLAPVTFASRTCSMLECVVRLRLQMKERGRREKGTRPGRPICLHPSASKNGIRLDG</sequence>
<evidence type="ECO:0000256" key="1">
    <source>
        <dbReference type="SAM" id="MobiDB-lite"/>
    </source>
</evidence>
<name>A0A4U6V260_SETVI</name>
<evidence type="ECO:0000313" key="3">
    <source>
        <dbReference type="EMBL" id="TKW22432.1"/>
    </source>
</evidence>
<proteinExistence type="predicted"/>
<feature type="chain" id="PRO_5020894313" evidence="2">
    <location>
        <begin position="26"/>
        <end position="114"/>
    </location>
</feature>
<gene>
    <name evidence="3" type="ORF">SEVIR_4G228200v2</name>
</gene>
<organism evidence="3 4">
    <name type="scientific">Setaria viridis</name>
    <name type="common">Green bristlegrass</name>
    <name type="synonym">Setaria italica subsp. viridis</name>
    <dbReference type="NCBI Taxonomy" id="4556"/>
    <lineage>
        <taxon>Eukaryota</taxon>
        <taxon>Viridiplantae</taxon>
        <taxon>Streptophyta</taxon>
        <taxon>Embryophyta</taxon>
        <taxon>Tracheophyta</taxon>
        <taxon>Spermatophyta</taxon>
        <taxon>Magnoliopsida</taxon>
        <taxon>Liliopsida</taxon>
        <taxon>Poales</taxon>
        <taxon>Poaceae</taxon>
        <taxon>PACMAD clade</taxon>
        <taxon>Panicoideae</taxon>
        <taxon>Panicodae</taxon>
        <taxon>Paniceae</taxon>
        <taxon>Cenchrinae</taxon>
        <taxon>Setaria</taxon>
    </lineage>
</organism>
<dbReference type="Proteomes" id="UP000298652">
    <property type="component" value="Chromosome 4"/>
</dbReference>
<dbReference type="AlphaFoldDB" id="A0A4U6V260"/>
<protein>
    <submittedName>
        <fullName evidence="3">Uncharacterized protein</fullName>
    </submittedName>
</protein>
<feature type="region of interest" description="Disordered" evidence="1">
    <location>
        <begin position="87"/>
        <end position="114"/>
    </location>
</feature>
<dbReference type="Gramene" id="TKW22432">
    <property type="protein sequence ID" value="TKW22432"/>
    <property type="gene ID" value="SEVIR_4G228200v2"/>
</dbReference>